<dbReference type="eggNOG" id="COG3824">
    <property type="taxonomic scope" value="Bacteria"/>
</dbReference>
<dbReference type="SUPFAM" id="SSF55486">
    <property type="entry name" value="Metalloproteases ('zincins'), catalytic domain"/>
    <property type="match status" value="1"/>
</dbReference>
<name>A0A087CDG0_9BIFI</name>
<evidence type="ECO:0000313" key="2">
    <source>
        <dbReference type="EMBL" id="KFI81310.1"/>
    </source>
</evidence>
<feature type="compositionally biased region" description="Polar residues" evidence="1">
    <location>
        <begin position="1"/>
        <end position="12"/>
    </location>
</feature>
<accession>A0A087CDG0</accession>
<dbReference type="STRING" id="218140.BPSY_1718"/>
<evidence type="ECO:0000256" key="1">
    <source>
        <dbReference type="SAM" id="MobiDB-lite"/>
    </source>
</evidence>
<organism evidence="2 3">
    <name type="scientific">Bifidobacterium psychraerophilum</name>
    <dbReference type="NCBI Taxonomy" id="218140"/>
    <lineage>
        <taxon>Bacteria</taxon>
        <taxon>Bacillati</taxon>
        <taxon>Actinomycetota</taxon>
        <taxon>Actinomycetes</taxon>
        <taxon>Bifidobacteriales</taxon>
        <taxon>Bifidobacteriaceae</taxon>
        <taxon>Bifidobacterium</taxon>
    </lineage>
</organism>
<feature type="region of interest" description="Disordered" evidence="1">
    <location>
        <begin position="1"/>
        <end position="27"/>
    </location>
</feature>
<dbReference type="CDD" id="cd12954">
    <property type="entry name" value="MMP_TTHA0227_like_1"/>
    <property type="match status" value="1"/>
</dbReference>
<dbReference type="EMBL" id="JGZI01000010">
    <property type="protein sequence ID" value="KFI81310.1"/>
    <property type="molecule type" value="Genomic_DNA"/>
</dbReference>
<dbReference type="RefSeq" id="WP_033495382.1">
    <property type="nucleotide sequence ID" value="NZ_BAABVZ010000002.1"/>
</dbReference>
<dbReference type="GeneID" id="98300911"/>
<sequence>MTYQAPWLSSTNRNRHGRGMRRPMFGTRLPHYRTRSGMFDDMVAGQLKRLNEAWPELMKPVEFAVEDVPPSTPTPWDEGDRTLSQGFAANHGIPARVVLYRMPIQMQSRDRIELQFLIRDEVVMRLAELYGRSPEEIDPMWGV</sequence>
<dbReference type="OrthoDB" id="4966605at2"/>
<protein>
    <submittedName>
        <fullName evidence="2">Transposase</fullName>
    </submittedName>
</protein>
<proteinExistence type="predicted"/>
<dbReference type="InterPro" id="IPR010428">
    <property type="entry name" value="Zincin_1"/>
</dbReference>
<dbReference type="AlphaFoldDB" id="A0A087CDG0"/>
<dbReference type="Proteomes" id="UP000029050">
    <property type="component" value="Unassembled WGS sequence"/>
</dbReference>
<dbReference type="InterPro" id="IPR038555">
    <property type="entry name" value="Zincin_1_sf"/>
</dbReference>
<evidence type="ECO:0000313" key="3">
    <source>
        <dbReference type="Proteomes" id="UP000029050"/>
    </source>
</evidence>
<dbReference type="Gene3D" id="3.30.2010.20">
    <property type="match status" value="1"/>
</dbReference>
<keyword evidence="3" id="KW-1185">Reference proteome</keyword>
<comment type="caution">
    <text evidence="2">The sequence shown here is derived from an EMBL/GenBank/DDBJ whole genome shotgun (WGS) entry which is preliminary data.</text>
</comment>
<gene>
    <name evidence="2" type="ORF">BPSY_1718</name>
</gene>
<dbReference type="Pfam" id="PF06262">
    <property type="entry name" value="Zincin_1"/>
    <property type="match status" value="1"/>
</dbReference>
<reference evidence="2 3" key="1">
    <citation type="submission" date="2014-03" db="EMBL/GenBank/DDBJ databases">
        <title>Genomics of Bifidobacteria.</title>
        <authorList>
            <person name="Ventura M."/>
            <person name="Milani C."/>
            <person name="Lugli G.A."/>
        </authorList>
    </citation>
    <scope>NUCLEOTIDE SEQUENCE [LARGE SCALE GENOMIC DNA]</scope>
    <source>
        <strain evidence="2 3">LMG 21775</strain>
    </source>
</reference>